<dbReference type="PANTHER" id="PTHR11142:SF22">
    <property type="entry name" value="TRNA PSEUDOURIDINE SYNTHASE A 2"/>
    <property type="match status" value="1"/>
</dbReference>
<dbReference type="GO" id="GO:0160147">
    <property type="term" value="F:tRNA pseudouridine(38-40) synthase activity"/>
    <property type="evidence" value="ECO:0007669"/>
    <property type="project" value="UniProtKB-EC"/>
</dbReference>
<dbReference type="InterPro" id="IPR020103">
    <property type="entry name" value="PsdUridine_synth_cat_dom_sf"/>
</dbReference>
<dbReference type="Gene3D" id="3.30.70.660">
    <property type="entry name" value="Pseudouridine synthase I, catalytic domain, C-terminal subdomain"/>
    <property type="match status" value="1"/>
</dbReference>
<dbReference type="InterPro" id="IPR020094">
    <property type="entry name" value="TruA/RsuA/RluB/E/F_N"/>
</dbReference>
<comment type="function">
    <text evidence="4">Formation of pseudouridine at positions 38, 39 and 40 in the anticodon stem and loop of transfer RNAs.</text>
</comment>
<dbReference type="InterPro" id="IPR001406">
    <property type="entry name" value="PsdUridine_synth_TruA"/>
</dbReference>
<dbReference type="PANTHER" id="PTHR11142">
    <property type="entry name" value="PSEUDOURIDYLATE SYNTHASE"/>
    <property type="match status" value="1"/>
</dbReference>
<evidence type="ECO:0000256" key="2">
    <source>
        <dbReference type="ARBA" id="ARBA00022694"/>
    </source>
</evidence>
<keyword evidence="2 4" id="KW-0819">tRNA processing</keyword>
<evidence type="ECO:0000313" key="8">
    <source>
        <dbReference type="Proteomes" id="UP001486565"/>
    </source>
</evidence>
<dbReference type="CDD" id="cd02570">
    <property type="entry name" value="PseudoU_synth_EcTruA"/>
    <property type="match status" value="1"/>
</dbReference>
<protein>
    <recommendedName>
        <fullName evidence="4">tRNA pseudouridine synthase A</fullName>
        <ecNumber evidence="4">5.4.99.12</ecNumber>
    </recommendedName>
    <alternativeName>
        <fullName evidence="4">tRNA pseudouridine(38-40) synthase</fullName>
    </alternativeName>
    <alternativeName>
        <fullName evidence="4">tRNA pseudouridylate synthase I</fullName>
    </alternativeName>
    <alternativeName>
        <fullName evidence="4">tRNA-uridine isomerase I</fullName>
    </alternativeName>
</protein>
<keyword evidence="8" id="KW-1185">Reference proteome</keyword>
<feature type="domain" description="Pseudouridine synthase I TruA alpha/beta" evidence="6">
    <location>
        <begin position="144"/>
        <end position="245"/>
    </location>
</feature>
<dbReference type="InterPro" id="IPR020095">
    <property type="entry name" value="PsdUridine_synth_TruA_C"/>
</dbReference>
<evidence type="ECO:0000256" key="5">
    <source>
        <dbReference type="RuleBase" id="RU003792"/>
    </source>
</evidence>
<keyword evidence="3 4" id="KW-0413">Isomerase</keyword>
<dbReference type="Gene3D" id="3.30.70.580">
    <property type="entry name" value="Pseudouridine synthase I, catalytic domain, N-terminal subdomain"/>
    <property type="match status" value="1"/>
</dbReference>
<organism evidence="7 8">
    <name type="scientific">Defluviitalea saccharophila</name>
    <dbReference type="NCBI Taxonomy" id="879970"/>
    <lineage>
        <taxon>Bacteria</taxon>
        <taxon>Bacillati</taxon>
        <taxon>Bacillota</taxon>
        <taxon>Clostridia</taxon>
        <taxon>Lachnospirales</taxon>
        <taxon>Defluviitaleaceae</taxon>
        <taxon>Defluviitalea</taxon>
    </lineage>
</organism>
<comment type="similarity">
    <text evidence="1 4 5">Belongs to the tRNA pseudouridine synthase TruA family.</text>
</comment>
<gene>
    <name evidence="4 7" type="primary">truA</name>
    <name evidence="7" type="ORF">QBE51_12090</name>
</gene>
<evidence type="ECO:0000256" key="4">
    <source>
        <dbReference type="HAMAP-Rule" id="MF_00171"/>
    </source>
</evidence>
<evidence type="ECO:0000256" key="1">
    <source>
        <dbReference type="ARBA" id="ARBA00009375"/>
    </source>
</evidence>
<feature type="domain" description="Pseudouridine synthase I TruA alpha/beta" evidence="6">
    <location>
        <begin position="8"/>
        <end position="105"/>
    </location>
</feature>
<name>A0ABZ2Y6A3_9FIRM</name>
<feature type="binding site" evidence="4">
    <location>
        <position position="111"/>
    </location>
    <ligand>
        <name>substrate</name>
    </ligand>
</feature>
<proteinExistence type="inferred from homology"/>
<evidence type="ECO:0000313" key="7">
    <source>
        <dbReference type="EMBL" id="WZL69512.1"/>
    </source>
</evidence>
<comment type="caution">
    <text evidence="4">Lacks conserved residue(s) required for the propagation of feature annotation.</text>
</comment>
<comment type="catalytic activity">
    <reaction evidence="4 5">
        <text>uridine(38/39/40) in tRNA = pseudouridine(38/39/40) in tRNA</text>
        <dbReference type="Rhea" id="RHEA:22376"/>
        <dbReference type="Rhea" id="RHEA-COMP:10085"/>
        <dbReference type="Rhea" id="RHEA-COMP:10087"/>
        <dbReference type="ChEBI" id="CHEBI:65314"/>
        <dbReference type="ChEBI" id="CHEBI:65315"/>
        <dbReference type="EC" id="5.4.99.12"/>
    </reaction>
</comment>
<dbReference type="SUPFAM" id="SSF55120">
    <property type="entry name" value="Pseudouridine synthase"/>
    <property type="match status" value="1"/>
</dbReference>
<dbReference type="EMBL" id="CP121687">
    <property type="protein sequence ID" value="WZL69512.1"/>
    <property type="molecule type" value="Genomic_DNA"/>
</dbReference>
<feature type="active site" description="Nucleophile" evidence="4">
    <location>
        <position position="53"/>
    </location>
</feature>
<dbReference type="Proteomes" id="UP001486565">
    <property type="component" value="Chromosome"/>
</dbReference>
<dbReference type="RefSeq" id="WP_341876507.1">
    <property type="nucleotide sequence ID" value="NZ_CP121687.1"/>
</dbReference>
<dbReference type="NCBIfam" id="TIGR00071">
    <property type="entry name" value="hisT_truA"/>
    <property type="match status" value="1"/>
</dbReference>
<comment type="subunit">
    <text evidence="4">Homodimer.</text>
</comment>
<dbReference type="Pfam" id="PF01416">
    <property type="entry name" value="PseudoU_synth_1"/>
    <property type="match status" value="2"/>
</dbReference>
<reference evidence="7 8" key="1">
    <citation type="submission" date="2023-03" db="EMBL/GenBank/DDBJ databases">
        <title>Novel Species.</title>
        <authorList>
            <person name="Ma S."/>
        </authorList>
    </citation>
    <scope>NUCLEOTIDE SEQUENCE [LARGE SCALE GENOMIC DNA]</scope>
    <source>
        <strain evidence="7 8">LIND6LT2</strain>
    </source>
</reference>
<dbReference type="EC" id="5.4.99.12" evidence="4"/>
<sequence>MQNIKLMIAYDGSRYYGWQRLGNNEQTIQGKIENVLSKMLNENIELIGSGRTDGGVHARGQVANFKTSTSVKPQEIIEYCYQYLPGDIAVYDAEIVDDHFHARYNAKRKQYIYQIDNGLIHNVFERKYRYHVPQPLDIDKMKKASSYLIGEHDFRSFTNLKSKKKSTVRTISKIDFIQKDTYIDISFEGNGFLYNMVRIITGTLIEVGLNKILPEDVKAILGKKERPLAGPNVPPHGLFLQKVTY</sequence>
<dbReference type="InterPro" id="IPR020097">
    <property type="entry name" value="PsdUridine_synth_TruA_a/b_dom"/>
</dbReference>
<dbReference type="PIRSF" id="PIRSF001430">
    <property type="entry name" value="tRNA_psdUrid_synth"/>
    <property type="match status" value="1"/>
</dbReference>
<dbReference type="HAMAP" id="MF_00171">
    <property type="entry name" value="TruA"/>
    <property type="match status" value="1"/>
</dbReference>
<accession>A0ABZ2Y6A3</accession>
<evidence type="ECO:0000256" key="3">
    <source>
        <dbReference type="ARBA" id="ARBA00023235"/>
    </source>
</evidence>
<evidence type="ECO:0000259" key="6">
    <source>
        <dbReference type="Pfam" id="PF01416"/>
    </source>
</evidence>